<evidence type="ECO:0000313" key="1">
    <source>
        <dbReference type="EMBL" id="AXM06271.1"/>
    </source>
</evidence>
<name>A0AAD0QLA2_CUTAC</name>
<reference evidence="1 2" key="1">
    <citation type="submission" date="2018-08" db="EMBL/GenBank/DDBJ databases">
        <title>Genome sequencing of Cutibacterium acnes KCOM 1315.</title>
        <authorList>
            <person name="Kook J.-K."/>
            <person name="Park S.-N."/>
            <person name="Lim Y.K."/>
        </authorList>
    </citation>
    <scope>NUCLEOTIDE SEQUENCE [LARGE SCALE GENOMIC DNA]</scope>
    <source>
        <strain evidence="1 2">KCOM 1315</strain>
    </source>
</reference>
<sequence length="64" mass="6826">MGKEGLKAAGGAVEVFETSVDRFGGVVAGAVVVRTRGCPRRAWSGPGQACRPRPGWWGRLWQLS</sequence>
<gene>
    <name evidence="1" type="ORF">DXN06_03200</name>
</gene>
<dbReference type="AlphaFoldDB" id="A0AAD0QLA2"/>
<accession>A0AAD0QLA2</accession>
<dbReference type="Proteomes" id="UP000256621">
    <property type="component" value="Chromosome"/>
</dbReference>
<dbReference type="EMBL" id="CP031442">
    <property type="protein sequence ID" value="AXM06271.1"/>
    <property type="molecule type" value="Genomic_DNA"/>
</dbReference>
<protein>
    <submittedName>
        <fullName evidence="1">Uncharacterized protein</fullName>
    </submittedName>
</protein>
<organism evidence="1 2">
    <name type="scientific">Cutibacterium acnes</name>
    <name type="common">Propionibacterium acnes</name>
    <dbReference type="NCBI Taxonomy" id="1747"/>
    <lineage>
        <taxon>Bacteria</taxon>
        <taxon>Bacillati</taxon>
        <taxon>Actinomycetota</taxon>
        <taxon>Actinomycetes</taxon>
        <taxon>Propionibacteriales</taxon>
        <taxon>Propionibacteriaceae</taxon>
        <taxon>Cutibacterium</taxon>
    </lineage>
</organism>
<proteinExistence type="predicted"/>
<evidence type="ECO:0000313" key="2">
    <source>
        <dbReference type="Proteomes" id="UP000256621"/>
    </source>
</evidence>